<protein>
    <submittedName>
        <fullName evidence="1">Uncharacterized protein</fullName>
    </submittedName>
</protein>
<reference evidence="1" key="1">
    <citation type="submission" date="2020-08" db="EMBL/GenBank/DDBJ databases">
        <title>Multicomponent nature underlies the extraordinary mechanical properties of spider dragline silk.</title>
        <authorList>
            <person name="Kono N."/>
            <person name="Nakamura H."/>
            <person name="Mori M."/>
            <person name="Yoshida Y."/>
            <person name="Ohtoshi R."/>
            <person name="Malay A.D."/>
            <person name="Moran D.A.P."/>
            <person name="Tomita M."/>
            <person name="Numata K."/>
            <person name="Arakawa K."/>
        </authorList>
    </citation>
    <scope>NUCLEOTIDE SEQUENCE</scope>
</reference>
<organism evidence="1 2">
    <name type="scientific">Nephila pilipes</name>
    <name type="common">Giant wood spider</name>
    <name type="synonym">Nephila maculata</name>
    <dbReference type="NCBI Taxonomy" id="299642"/>
    <lineage>
        <taxon>Eukaryota</taxon>
        <taxon>Metazoa</taxon>
        <taxon>Ecdysozoa</taxon>
        <taxon>Arthropoda</taxon>
        <taxon>Chelicerata</taxon>
        <taxon>Arachnida</taxon>
        <taxon>Araneae</taxon>
        <taxon>Araneomorphae</taxon>
        <taxon>Entelegynae</taxon>
        <taxon>Araneoidea</taxon>
        <taxon>Nephilidae</taxon>
        <taxon>Nephila</taxon>
    </lineage>
</organism>
<evidence type="ECO:0000313" key="1">
    <source>
        <dbReference type="EMBL" id="GFT66146.1"/>
    </source>
</evidence>
<keyword evidence="2" id="KW-1185">Reference proteome</keyword>
<dbReference type="Gene3D" id="3.30.420.10">
    <property type="entry name" value="Ribonuclease H-like superfamily/Ribonuclease H"/>
    <property type="match status" value="1"/>
</dbReference>
<gene>
    <name evidence="1" type="ORF">NPIL_547441</name>
</gene>
<comment type="caution">
    <text evidence="1">The sequence shown here is derived from an EMBL/GenBank/DDBJ whole genome shotgun (WGS) entry which is preliminary data.</text>
</comment>
<evidence type="ECO:0000313" key="2">
    <source>
        <dbReference type="Proteomes" id="UP000887013"/>
    </source>
</evidence>
<dbReference type="AlphaFoldDB" id="A0A8X6PFW7"/>
<dbReference type="GO" id="GO:0003676">
    <property type="term" value="F:nucleic acid binding"/>
    <property type="evidence" value="ECO:0007669"/>
    <property type="project" value="InterPro"/>
</dbReference>
<dbReference type="InterPro" id="IPR036397">
    <property type="entry name" value="RNaseH_sf"/>
</dbReference>
<name>A0A8X6PFW7_NEPPI</name>
<sequence length="83" mass="9522">MVTMAIVIRTQEKYLDSACQFLQKCLKEEKGLLDSIVVGDETRQCHFISERKQISKQWRQSWSPVANKFKQTPSAGKVMTTVS</sequence>
<dbReference type="OrthoDB" id="8001711at2759"/>
<dbReference type="EMBL" id="BMAW01068862">
    <property type="protein sequence ID" value="GFT66146.1"/>
    <property type="molecule type" value="Genomic_DNA"/>
</dbReference>
<proteinExistence type="predicted"/>
<dbReference type="Proteomes" id="UP000887013">
    <property type="component" value="Unassembled WGS sequence"/>
</dbReference>
<accession>A0A8X6PFW7</accession>